<comment type="subcellular location">
    <subcellularLocation>
        <location evidence="1">Cytoplasm</location>
    </subcellularLocation>
</comment>
<dbReference type="FunFam" id="2.60.40.10:FF:000278">
    <property type="entry name" value="Protein-glutamine gamma-glutamyltransferase 2"/>
    <property type="match status" value="1"/>
</dbReference>
<keyword evidence="6 14" id="KW-0106">Calcium</keyword>
<feature type="domain" description="Transglutaminase-like" evidence="15">
    <location>
        <begin position="263"/>
        <end position="356"/>
    </location>
</feature>
<feature type="active site" evidence="13">
    <location>
        <position position="330"/>
    </location>
</feature>
<dbReference type="SUPFAM" id="SSF81296">
    <property type="entry name" value="E set domains"/>
    <property type="match status" value="1"/>
</dbReference>
<protein>
    <recommendedName>
        <fullName evidence="11">Protein-glutamine gamma-glutamyltransferase 5</fullName>
        <ecNumber evidence="9">2.3.2.13</ecNumber>
    </recommendedName>
    <alternativeName>
        <fullName evidence="12">Transglutaminase-5</fullName>
    </alternativeName>
</protein>
<feature type="binding site" evidence="14">
    <location>
        <position position="441"/>
    </location>
    <ligand>
        <name>Ca(2+)</name>
        <dbReference type="ChEBI" id="CHEBI:29108"/>
    </ligand>
</feature>
<dbReference type="FunFam" id="3.90.260.10:FF:000001">
    <property type="entry name" value="Protein-glutamine gamma-glutamyltransferase 2"/>
    <property type="match status" value="1"/>
</dbReference>
<feature type="active site" evidence="13">
    <location>
        <position position="353"/>
    </location>
</feature>
<dbReference type="FunFam" id="2.60.40.10:FF:000090">
    <property type="entry name" value="Protein-glutamine gamma-glutamyltransferase 2"/>
    <property type="match status" value="1"/>
</dbReference>
<dbReference type="GO" id="GO:0046872">
    <property type="term" value="F:metal ion binding"/>
    <property type="evidence" value="ECO:0007669"/>
    <property type="project" value="UniProtKB-KW"/>
</dbReference>
<dbReference type="Gene3D" id="3.90.260.10">
    <property type="entry name" value="Transglutaminase-like"/>
    <property type="match status" value="1"/>
</dbReference>
<evidence type="ECO:0000256" key="10">
    <source>
        <dbReference type="ARBA" id="ARBA00054964"/>
    </source>
</evidence>
<dbReference type="InterPro" id="IPR002931">
    <property type="entry name" value="Transglutaminase-like"/>
</dbReference>
<dbReference type="Ensembl" id="ENSEAST00005017650.1">
    <property type="protein sequence ID" value="ENSEASP00005016244.1"/>
    <property type="gene ID" value="ENSEASG00005011164.1"/>
</dbReference>
<dbReference type="Pfam" id="PF01841">
    <property type="entry name" value="Transglut_core"/>
    <property type="match status" value="1"/>
</dbReference>
<feature type="binding site" evidence="14">
    <location>
        <position position="446"/>
    </location>
    <ligand>
        <name>Ca(2+)</name>
        <dbReference type="ChEBI" id="CHEBI:29108"/>
    </ligand>
</feature>
<dbReference type="InterPro" id="IPR038765">
    <property type="entry name" value="Papain-like_cys_pep_sf"/>
</dbReference>
<accession>A0A8C4LTU5</accession>
<evidence type="ECO:0000313" key="16">
    <source>
        <dbReference type="Ensembl" id="ENSEASP00005016244.1"/>
    </source>
</evidence>
<evidence type="ECO:0000256" key="2">
    <source>
        <dbReference type="ARBA" id="ARBA00005968"/>
    </source>
</evidence>
<dbReference type="SUPFAM" id="SSF54001">
    <property type="entry name" value="Cysteine proteinases"/>
    <property type="match status" value="1"/>
</dbReference>
<dbReference type="InterPro" id="IPR050779">
    <property type="entry name" value="Transglutaminase"/>
</dbReference>
<dbReference type="InterPro" id="IPR036985">
    <property type="entry name" value="Transglutaminase-like_sf"/>
</dbReference>
<proteinExistence type="inferred from homology"/>
<dbReference type="PROSITE" id="PS00547">
    <property type="entry name" value="TRANSGLUTAMINASES"/>
    <property type="match status" value="1"/>
</dbReference>
<dbReference type="AlphaFoldDB" id="A0A8C4LTU5"/>
<evidence type="ECO:0000256" key="13">
    <source>
        <dbReference type="PIRSR" id="PIRSR000459-1"/>
    </source>
</evidence>
<sequence length="688" mass="77164">VAGLEVALIDLQSSWNNVRHHTEEISSERLLVRRGQAFNITLYFRNRGGLNSVSLSGPMPDLAKGTRAIFSLASRHGPSPWIASLETNGAASLEVSLCAPPTAAVGRYLLKVHLNSFQGSVMAYQLGEFILLFNPWCPEDAVYLDSEPQRQEYVVNDYGFIYQGNKNWIRPCPWNYGQFEENIIDICLELLDKSLHFQIDPAIDCALRGSPVYISRVVCAMINSNDDNGVLNGNWSENYFDGINPAEWTGSVAILKQWHATGCQPVRYGQCWVFAAVMCTVMRCLGIPTRVITNFDSGHDTDGNLIIDEYYDNTGRILENKKKDTVWNFHVWNECWMARKDIPPGYGGWQVLDATPQETSNGLYCCGPASVRAIKEGEVDLNYDTAFAFSMVNADCMSWLVYGGKEQKLHQDTNSVGNFISTKSIQSDERDDITENYKYPEGSPQEREVFLKALLKLKAGSLDTPSLRPSDVVQVSMKFQLLDPPNMGQDIRFVLLTLNMSLQFKDLKVNLSAQSLLHDGSPLPPFWQDTAFITLSPEEAKTYPCKIPYSQYSQYLSTDKLIRISALGEEKSSPEKILVNKIITLAYPGIMINVLGEAVVNQPLSIQVIFSNPLLEPVADCELTVEGSGLFKKQQRVLIGVLKPQHRASITLETVPFKSGQRQIQANLRSNKFKDIKGYRNIYVDSRL</sequence>
<evidence type="ECO:0000256" key="8">
    <source>
        <dbReference type="ARBA" id="ARBA00023315"/>
    </source>
</evidence>
<dbReference type="GO" id="GO:0005737">
    <property type="term" value="C:cytoplasm"/>
    <property type="evidence" value="ECO:0007669"/>
    <property type="project" value="UniProtKB-SubCell"/>
</dbReference>
<evidence type="ECO:0000256" key="1">
    <source>
        <dbReference type="ARBA" id="ARBA00004496"/>
    </source>
</evidence>
<dbReference type="PANTHER" id="PTHR11590:SF38">
    <property type="entry name" value="PROTEIN-GLUTAMINE GAMMA-GLUTAMYLTRANSFERASE 5"/>
    <property type="match status" value="1"/>
</dbReference>
<evidence type="ECO:0000256" key="14">
    <source>
        <dbReference type="PIRSR" id="PIRSR000459-2"/>
    </source>
</evidence>
<dbReference type="InterPro" id="IPR013783">
    <property type="entry name" value="Ig-like_fold"/>
</dbReference>
<comment type="similarity">
    <text evidence="2">Belongs to the transglutaminase superfamily. Transglutaminase family.</text>
</comment>
<evidence type="ECO:0000256" key="11">
    <source>
        <dbReference type="ARBA" id="ARBA00069853"/>
    </source>
</evidence>
<feature type="active site" evidence="13">
    <location>
        <position position="271"/>
    </location>
</feature>
<dbReference type="EC" id="2.3.2.13" evidence="9"/>
<evidence type="ECO:0000259" key="15">
    <source>
        <dbReference type="SMART" id="SM00460"/>
    </source>
</evidence>
<comment type="function">
    <text evidence="10">Catalyzes the cross-linking of proteins and the conjugation of polyamines to proteins. Contributes to the formation of the cornified cell envelope of keratinocytes.</text>
</comment>
<dbReference type="InterPro" id="IPR001102">
    <property type="entry name" value="Transglutaminase_N"/>
</dbReference>
<gene>
    <name evidence="16" type="primary">TGM5</name>
</gene>
<evidence type="ECO:0000256" key="7">
    <source>
        <dbReference type="ARBA" id="ARBA00022990"/>
    </source>
</evidence>
<feature type="binding site" evidence="14">
    <location>
        <position position="395"/>
    </location>
    <ligand>
        <name>Ca(2+)</name>
        <dbReference type="ChEBI" id="CHEBI:29108"/>
    </ligand>
</feature>
<dbReference type="InterPro" id="IPR014756">
    <property type="entry name" value="Ig_E-set"/>
</dbReference>
<keyword evidence="4" id="KW-0808">Transferase</keyword>
<dbReference type="Gene3D" id="2.60.40.10">
    <property type="entry name" value="Immunoglobulins"/>
    <property type="match status" value="3"/>
</dbReference>
<organism evidence="16">
    <name type="scientific">Equus asinus asinus</name>
    <dbReference type="NCBI Taxonomy" id="83772"/>
    <lineage>
        <taxon>Eukaryota</taxon>
        <taxon>Metazoa</taxon>
        <taxon>Chordata</taxon>
        <taxon>Craniata</taxon>
        <taxon>Vertebrata</taxon>
        <taxon>Euteleostomi</taxon>
        <taxon>Mammalia</taxon>
        <taxon>Eutheria</taxon>
        <taxon>Laurasiatheria</taxon>
        <taxon>Perissodactyla</taxon>
        <taxon>Equidae</taxon>
        <taxon>Equus</taxon>
    </lineage>
</organism>
<dbReference type="SMART" id="SM00460">
    <property type="entry name" value="TGc"/>
    <property type="match status" value="1"/>
</dbReference>
<dbReference type="OMA" id="LAPFWQD"/>
<keyword evidence="7" id="KW-0007">Acetylation</keyword>
<keyword evidence="3" id="KW-0963">Cytoplasm</keyword>
<evidence type="ECO:0000256" key="4">
    <source>
        <dbReference type="ARBA" id="ARBA00022679"/>
    </source>
</evidence>
<evidence type="ECO:0000256" key="9">
    <source>
        <dbReference type="ARBA" id="ARBA00024222"/>
    </source>
</evidence>
<evidence type="ECO:0000256" key="5">
    <source>
        <dbReference type="ARBA" id="ARBA00022723"/>
    </source>
</evidence>
<dbReference type="Pfam" id="PF00868">
    <property type="entry name" value="Transglut_N"/>
    <property type="match status" value="1"/>
</dbReference>
<dbReference type="PIRSF" id="PIRSF000459">
    <property type="entry name" value="TGM_EBP42"/>
    <property type="match status" value="1"/>
</dbReference>
<dbReference type="PANTHER" id="PTHR11590">
    <property type="entry name" value="PROTEIN-GLUTAMINE GAMMA-GLUTAMYLTRANSFERASE"/>
    <property type="match status" value="1"/>
</dbReference>
<keyword evidence="5 14" id="KW-0479">Metal-binding</keyword>
<dbReference type="GO" id="GO:0003810">
    <property type="term" value="F:protein-glutamine gamma-glutamyltransferase activity"/>
    <property type="evidence" value="ECO:0007669"/>
    <property type="project" value="UniProtKB-EC"/>
</dbReference>
<dbReference type="FunFam" id="2.60.40.10:FF:000807">
    <property type="entry name" value="Protein-glutamine gamma-glutamyltransferase 5"/>
    <property type="match status" value="1"/>
</dbReference>
<dbReference type="InterPro" id="IPR023608">
    <property type="entry name" value="Transglutaminase_animal"/>
</dbReference>
<dbReference type="SUPFAM" id="SSF49309">
    <property type="entry name" value="Transglutaminase, two C-terminal domains"/>
    <property type="match status" value="2"/>
</dbReference>
<evidence type="ECO:0000256" key="12">
    <source>
        <dbReference type="ARBA" id="ARBA00080450"/>
    </source>
</evidence>
<feature type="binding site" evidence="14">
    <location>
        <position position="393"/>
    </location>
    <ligand>
        <name>Ca(2+)</name>
        <dbReference type="ChEBI" id="CHEBI:29108"/>
    </ligand>
</feature>
<dbReference type="InterPro" id="IPR013808">
    <property type="entry name" value="Transglutaminase_AS"/>
</dbReference>
<name>A0A8C4LTU5_EQUAS</name>
<reference evidence="16" key="1">
    <citation type="submission" date="2023-03" db="UniProtKB">
        <authorList>
            <consortium name="Ensembl"/>
        </authorList>
    </citation>
    <scope>IDENTIFICATION</scope>
</reference>
<dbReference type="InterPro" id="IPR008958">
    <property type="entry name" value="Transglutaminase_C"/>
</dbReference>
<evidence type="ECO:0000256" key="6">
    <source>
        <dbReference type="ARBA" id="ARBA00022837"/>
    </source>
</evidence>
<dbReference type="Pfam" id="PF00927">
    <property type="entry name" value="Transglut_C"/>
    <property type="match status" value="2"/>
</dbReference>
<dbReference type="InterPro" id="IPR036238">
    <property type="entry name" value="Transglutaminase_C_sf"/>
</dbReference>
<keyword evidence="8" id="KW-0012">Acyltransferase</keyword>
<evidence type="ECO:0000256" key="3">
    <source>
        <dbReference type="ARBA" id="ARBA00022490"/>
    </source>
</evidence>
<comment type="cofactor">
    <cofactor evidence="14">
        <name>Ca(2+)</name>
        <dbReference type="ChEBI" id="CHEBI:29108"/>
    </cofactor>
    <text evidence="14">Binds 1 Ca(2+) ion per subunit.</text>
</comment>